<dbReference type="InterPro" id="IPR058537">
    <property type="entry name" value="TPR_TNPO3_IPO13_4th"/>
</dbReference>
<dbReference type="PANTHER" id="PTHR12363:SF53">
    <property type="entry name" value="MRNA TRANSPORT REGULATOR MTR10"/>
    <property type="match status" value="1"/>
</dbReference>
<accession>A0A507DUX8</accession>
<sequence>MAAPIIIDQVLRVLGIFLEPSGQGNKEVDLWLNSFQKTPAAWSIADQLLRTETLPVGVRLFAAQTIRQKVEYDLKHLDAAAQATLRDSLIDLLHQYKDDFKPIVRQICLSLADLAIQMHEWDDPVRELITKFGQDPAMVAPLLEFLLVLPEEFSNRRIQIDDDEAHGRAQHILRGTANEVLALLLYYHTHAGDNDTIQRHILDCLHSWIHSSDLEIEVLPSTPVIGLAFDALDNDNLSDVATDLICEITRRTGSVKKSGRMEVIHAIYPGLRPLRAKLNEVKDDPEAVRDLCRIFTTAGEAWADLIGTNYDAFNHVIEGLLQCAGYPDLDIAKITFMFWERLKDAVVLQVNAASKPNFIPVYTQLIDIIIHHLQYPKDLADWTAEERDEFRDFRHVMGDVLKDCVQVLGAEEALSRPYSMLCSLCTAGSDGVFDASVEWQRIEAPLFSFRAMCREVTTEVSVIPKIMEMLPQLPEHPKIKYAAILVIGRYAEWTAKHPEFISYQLNFVSQGFEDKEAVAAAAQSLKYLCRECGPHLVNHLEQLHHFYFSTIKNMGRDDAHDVTQAIAHIIAAVPLPQLAVALQKFCHPMAQRLHEITAKGKSSAEEEEVATVKEITSILNQLSTILKHGTPKPDDIDTQQHPSIAVISEIWPVLDMLITQYASVSLIDEAFARFCAYAMAAYKWHLLPVLSPIMTKVVALFNQTGEACYLWASWRCVREYGSDDKDEGKVVFGIVENLTTATFQLISNNVGKLDNIPDVIEDYFKLVSELIEQCPMLFCQSSFLPALFSCAAACLAVEHTEALFAVIGFLRDVTALASPLRAHIPTLIAEPLVLVVQQNIQDLVRRIFNGLIYSFSRDRELFFDVASILKTVSEVAPEETRQAVQVVVHEFSDEQMGPKEKEDFLAKYASANDGFKDEQKLSTVIRDFAASFRRRNLIK</sequence>
<dbReference type="InterPro" id="IPR057942">
    <property type="entry name" value="TPR_TNPO3_IPO13_3rd"/>
</dbReference>
<dbReference type="InterPro" id="IPR051345">
    <property type="entry name" value="Importin_beta-like_NTR"/>
</dbReference>
<dbReference type="InterPro" id="IPR013598">
    <property type="entry name" value="Exportin-1/Importin-b-like"/>
</dbReference>
<dbReference type="InterPro" id="IPR057941">
    <property type="entry name" value="TPR_TNPO3_IPO13_2nd"/>
</dbReference>
<evidence type="ECO:0000313" key="3">
    <source>
        <dbReference type="Proteomes" id="UP000318582"/>
    </source>
</evidence>
<proteinExistence type="predicted"/>
<comment type="caution">
    <text evidence="2">The sequence shown here is derived from an EMBL/GenBank/DDBJ whole genome shotgun (WGS) entry which is preliminary data.</text>
</comment>
<protein>
    <recommendedName>
        <fullName evidence="1">Importin N-terminal domain-containing protein</fullName>
    </recommendedName>
</protein>
<dbReference type="Pfam" id="PF24138">
    <property type="entry name" value="TPR_TNPO3_IPO13_2nd"/>
    <property type="match status" value="1"/>
</dbReference>
<dbReference type="GO" id="GO:0006606">
    <property type="term" value="P:protein import into nucleus"/>
    <property type="evidence" value="ECO:0007669"/>
    <property type="project" value="TreeGrafter"/>
</dbReference>
<feature type="domain" description="Importin N-terminal" evidence="1">
    <location>
        <begin position="28"/>
        <end position="95"/>
    </location>
</feature>
<dbReference type="Pfam" id="PF03810">
    <property type="entry name" value="IBN_N"/>
    <property type="match status" value="1"/>
</dbReference>
<evidence type="ECO:0000313" key="2">
    <source>
        <dbReference type="EMBL" id="TPX55554.1"/>
    </source>
</evidence>
<gene>
    <name evidence="2" type="ORF">PhCBS80983_g05224</name>
</gene>
<dbReference type="Pfam" id="PF24139">
    <property type="entry name" value="TPR_TNPO3_IPO13_4th"/>
    <property type="match status" value="1"/>
</dbReference>
<dbReference type="GO" id="GO:0005737">
    <property type="term" value="C:cytoplasm"/>
    <property type="evidence" value="ECO:0007669"/>
    <property type="project" value="TreeGrafter"/>
</dbReference>
<dbReference type="InterPro" id="IPR001494">
    <property type="entry name" value="Importin-beta_N"/>
</dbReference>
<keyword evidence="3" id="KW-1185">Reference proteome</keyword>
<dbReference type="GO" id="GO:0031267">
    <property type="term" value="F:small GTPase binding"/>
    <property type="evidence" value="ECO:0007669"/>
    <property type="project" value="InterPro"/>
</dbReference>
<dbReference type="STRING" id="109895.A0A507DUX8"/>
<dbReference type="EMBL" id="QEAQ01000104">
    <property type="protein sequence ID" value="TPX55554.1"/>
    <property type="molecule type" value="Genomic_DNA"/>
</dbReference>
<organism evidence="2 3">
    <name type="scientific">Powellomyces hirtus</name>
    <dbReference type="NCBI Taxonomy" id="109895"/>
    <lineage>
        <taxon>Eukaryota</taxon>
        <taxon>Fungi</taxon>
        <taxon>Fungi incertae sedis</taxon>
        <taxon>Chytridiomycota</taxon>
        <taxon>Chytridiomycota incertae sedis</taxon>
        <taxon>Chytridiomycetes</taxon>
        <taxon>Spizellomycetales</taxon>
        <taxon>Powellomycetaceae</taxon>
        <taxon>Powellomyces</taxon>
    </lineage>
</organism>
<dbReference type="AlphaFoldDB" id="A0A507DUX8"/>
<dbReference type="Proteomes" id="UP000318582">
    <property type="component" value="Unassembled WGS sequence"/>
</dbReference>
<dbReference type="InterPro" id="IPR011989">
    <property type="entry name" value="ARM-like"/>
</dbReference>
<dbReference type="InterPro" id="IPR016024">
    <property type="entry name" value="ARM-type_fold"/>
</dbReference>
<evidence type="ECO:0000259" key="1">
    <source>
        <dbReference type="PROSITE" id="PS50166"/>
    </source>
</evidence>
<dbReference type="SUPFAM" id="SSF48371">
    <property type="entry name" value="ARM repeat"/>
    <property type="match status" value="1"/>
</dbReference>
<dbReference type="PANTHER" id="PTHR12363">
    <property type="entry name" value="TRANSPORTIN 3 AND IMPORTIN 13"/>
    <property type="match status" value="1"/>
</dbReference>
<dbReference type="PROSITE" id="PS50166">
    <property type="entry name" value="IMPORTIN_B_NT"/>
    <property type="match status" value="1"/>
</dbReference>
<dbReference type="Pfam" id="PF24140">
    <property type="entry name" value="TPR_TNPO3_IPO13_3rd"/>
    <property type="match status" value="1"/>
</dbReference>
<reference evidence="2 3" key="1">
    <citation type="journal article" date="2019" name="Sci. Rep.">
        <title>Comparative genomics of chytrid fungi reveal insights into the obligate biotrophic and pathogenic lifestyle of Synchytrium endobioticum.</title>
        <authorList>
            <person name="van de Vossenberg B.T.L.H."/>
            <person name="Warris S."/>
            <person name="Nguyen H.D.T."/>
            <person name="van Gent-Pelzer M.P.E."/>
            <person name="Joly D.L."/>
            <person name="van de Geest H.C."/>
            <person name="Bonants P.J.M."/>
            <person name="Smith D.S."/>
            <person name="Levesque C.A."/>
            <person name="van der Lee T.A.J."/>
        </authorList>
    </citation>
    <scope>NUCLEOTIDE SEQUENCE [LARGE SCALE GENOMIC DNA]</scope>
    <source>
        <strain evidence="2 3">CBS 809.83</strain>
    </source>
</reference>
<name>A0A507DUX8_9FUNG</name>
<dbReference type="Pfam" id="PF08389">
    <property type="entry name" value="Xpo1"/>
    <property type="match status" value="1"/>
</dbReference>
<dbReference type="SMART" id="SM00913">
    <property type="entry name" value="IBN_N"/>
    <property type="match status" value="1"/>
</dbReference>
<dbReference type="Gene3D" id="1.25.10.10">
    <property type="entry name" value="Leucine-rich Repeat Variant"/>
    <property type="match status" value="1"/>
</dbReference>